<keyword evidence="4 8" id="KW-1133">Transmembrane helix</keyword>
<comment type="subcellular location">
    <subcellularLocation>
        <location evidence="1 8">Cell membrane</location>
        <topology evidence="1 8">Multi-pass membrane protein</topology>
    </subcellularLocation>
</comment>
<dbReference type="GO" id="GO:0007165">
    <property type="term" value="P:signal transduction"/>
    <property type="evidence" value="ECO:0007669"/>
    <property type="project" value="UniProtKB-KW"/>
</dbReference>
<reference evidence="9" key="2">
    <citation type="submission" date="2022-10" db="EMBL/GenBank/DDBJ databases">
        <authorList>
            <consortium name="ENA_rothamsted_submissions"/>
            <consortium name="culmorum"/>
            <person name="King R."/>
        </authorList>
    </citation>
    <scope>NUCLEOTIDE SEQUENCE</scope>
</reference>
<evidence type="ECO:0000256" key="8">
    <source>
        <dbReference type="RuleBase" id="RU363108"/>
    </source>
</evidence>
<evidence type="ECO:0000256" key="3">
    <source>
        <dbReference type="ARBA" id="ARBA00022692"/>
    </source>
</evidence>
<keyword evidence="6 8" id="KW-0675">Receptor</keyword>
<evidence type="ECO:0000256" key="6">
    <source>
        <dbReference type="ARBA" id="ARBA00023170"/>
    </source>
</evidence>
<evidence type="ECO:0000256" key="5">
    <source>
        <dbReference type="ARBA" id="ARBA00023136"/>
    </source>
</evidence>
<proteinExistence type="inferred from homology"/>
<dbReference type="Pfam" id="PF08395">
    <property type="entry name" value="7tm_7"/>
    <property type="match status" value="1"/>
</dbReference>
<comment type="similarity">
    <text evidence="8">Belongs to the insect chemoreceptor superfamily. Gustatory receptor (GR) family.</text>
</comment>
<keyword evidence="7 8" id="KW-0807">Transducer</keyword>
<dbReference type="AlphaFoldDB" id="A0A9N9WMY5"/>
<gene>
    <name evidence="9" type="ORF">CHIRRI_LOCUS4925</name>
</gene>
<dbReference type="GO" id="GO:0030424">
    <property type="term" value="C:axon"/>
    <property type="evidence" value="ECO:0007669"/>
    <property type="project" value="TreeGrafter"/>
</dbReference>
<dbReference type="GO" id="GO:0030425">
    <property type="term" value="C:dendrite"/>
    <property type="evidence" value="ECO:0007669"/>
    <property type="project" value="TreeGrafter"/>
</dbReference>
<feature type="transmembrane region" description="Helical" evidence="8">
    <location>
        <begin position="160"/>
        <end position="181"/>
    </location>
</feature>
<dbReference type="OrthoDB" id="6366728at2759"/>
<dbReference type="EMBL" id="OU895878">
    <property type="protein sequence ID" value="CAG9802009.1"/>
    <property type="molecule type" value="Genomic_DNA"/>
</dbReference>
<comment type="caution">
    <text evidence="8">Lacks conserved residue(s) required for the propagation of feature annotation.</text>
</comment>
<dbReference type="PANTHER" id="PTHR21143:SF121">
    <property type="entry name" value="GUSTATORY AND ODORANT RECEPTOR 21A"/>
    <property type="match status" value="1"/>
</dbReference>
<dbReference type="GO" id="GO:0050909">
    <property type="term" value="P:sensory perception of taste"/>
    <property type="evidence" value="ECO:0007669"/>
    <property type="project" value="InterPro"/>
</dbReference>
<evidence type="ECO:0000256" key="7">
    <source>
        <dbReference type="ARBA" id="ARBA00023224"/>
    </source>
</evidence>
<reference evidence="9" key="1">
    <citation type="submission" date="2022-01" db="EMBL/GenBank/DDBJ databases">
        <authorList>
            <person name="King R."/>
        </authorList>
    </citation>
    <scope>NUCLEOTIDE SEQUENCE</scope>
</reference>
<protein>
    <recommendedName>
        <fullName evidence="8">Gustatory receptor</fullName>
    </recommendedName>
</protein>
<dbReference type="GO" id="GO:0043025">
    <property type="term" value="C:neuronal cell body"/>
    <property type="evidence" value="ECO:0007669"/>
    <property type="project" value="TreeGrafter"/>
</dbReference>
<comment type="function">
    <text evidence="8">Gustatory receptor which mediates acceptance or avoidance behavior, depending on its substrates.</text>
</comment>
<feature type="transmembrane region" description="Helical" evidence="8">
    <location>
        <begin position="130"/>
        <end position="148"/>
    </location>
</feature>
<feature type="transmembrane region" description="Helical" evidence="8">
    <location>
        <begin position="38"/>
        <end position="59"/>
    </location>
</feature>
<evidence type="ECO:0000256" key="4">
    <source>
        <dbReference type="ARBA" id="ARBA00022989"/>
    </source>
</evidence>
<dbReference type="InterPro" id="IPR013604">
    <property type="entry name" value="7TM_chemorcpt"/>
</dbReference>
<evidence type="ECO:0000256" key="2">
    <source>
        <dbReference type="ARBA" id="ARBA00022475"/>
    </source>
</evidence>
<dbReference type="Proteomes" id="UP001153620">
    <property type="component" value="Chromosome 2"/>
</dbReference>
<name>A0A9N9WMY5_9DIPT</name>
<organism evidence="9 10">
    <name type="scientific">Chironomus riparius</name>
    <dbReference type="NCBI Taxonomy" id="315576"/>
    <lineage>
        <taxon>Eukaryota</taxon>
        <taxon>Metazoa</taxon>
        <taxon>Ecdysozoa</taxon>
        <taxon>Arthropoda</taxon>
        <taxon>Hexapoda</taxon>
        <taxon>Insecta</taxon>
        <taxon>Pterygota</taxon>
        <taxon>Neoptera</taxon>
        <taxon>Endopterygota</taxon>
        <taxon>Diptera</taxon>
        <taxon>Nematocera</taxon>
        <taxon>Chironomoidea</taxon>
        <taxon>Chironomidae</taxon>
        <taxon>Chironominae</taxon>
        <taxon>Chironomus</taxon>
    </lineage>
</organism>
<keyword evidence="10" id="KW-1185">Reference proteome</keyword>
<evidence type="ECO:0000313" key="10">
    <source>
        <dbReference type="Proteomes" id="UP001153620"/>
    </source>
</evidence>
<keyword evidence="3 8" id="KW-0812">Transmembrane</keyword>
<feature type="transmembrane region" description="Helical" evidence="8">
    <location>
        <begin position="6"/>
        <end position="26"/>
    </location>
</feature>
<evidence type="ECO:0000313" key="9">
    <source>
        <dbReference type="EMBL" id="CAG9802009.1"/>
    </source>
</evidence>
<keyword evidence="5 8" id="KW-0472">Membrane</keyword>
<keyword evidence="2 8" id="KW-1003">Cell membrane</keyword>
<feature type="transmembrane region" description="Helical" evidence="8">
    <location>
        <begin position="379"/>
        <end position="397"/>
    </location>
</feature>
<accession>A0A9N9WMY5</accession>
<dbReference type="GO" id="GO:0005886">
    <property type="term" value="C:plasma membrane"/>
    <property type="evidence" value="ECO:0007669"/>
    <property type="project" value="UniProtKB-SubCell"/>
</dbReference>
<sequence length="426" mass="50230">MKKVQIYKYFEALLKLLLQLFGYFPISSFETDTYKKLVEIFLKVWSSAIISGILFYISYAVCNEKDIFSNFIIGKANDILKFVTVYAAFSINVIETNLRWRSLRKLEMLCKGFERIVNFNKFQFQMRKTYIFKFITMAVLVCIVEVQIVSTVTTNKWKCYWLLIVIPIVACRLRTMQYIYYLNLIRFYTKMINQEMKMIALYSSKCFTKAETDFISKRLQILKHFYQQLYKITEATNKFFCFSINFNFIHEFIESGTEYYYIYLSLTDSIDVNLCTAYISAFGPTVFMFLPLYEAELIECEASKIGDLLHSIKKNEVDTELYQIVRIIWDVSICQAAVDKYKELTNSFIYFQIHYFSLQIHQEKIELHSSSIANINLKLFVSIVGGLMTYLILFIQFSTLAEEQKDKSNVRKFTITASSLNLNFIV</sequence>
<evidence type="ECO:0000256" key="1">
    <source>
        <dbReference type="ARBA" id="ARBA00004651"/>
    </source>
</evidence>
<dbReference type="PANTHER" id="PTHR21143">
    <property type="entry name" value="INVERTEBRATE GUSTATORY RECEPTOR"/>
    <property type="match status" value="1"/>
</dbReference>